<name>A0A914DX92_9BILA</name>
<dbReference type="Proteomes" id="UP000887540">
    <property type="component" value="Unplaced"/>
</dbReference>
<dbReference type="WBParaSite" id="ACRNAN_scaffold464.g6675.t1">
    <property type="protein sequence ID" value="ACRNAN_scaffold464.g6675.t1"/>
    <property type="gene ID" value="ACRNAN_scaffold464.g6675"/>
</dbReference>
<evidence type="ECO:0000313" key="3">
    <source>
        <dbReference type="WBParaSite" id="ACRNAN_scaffold464.g6675.t1"/>
    </source>
</evidence>
<sequence length="605" mass="67924">MSRGKNTPVMRRGNKPLAWYIGEKLMDKDGTDRETPSPSGRANSVNRKSSMESQTSIKQTILPSSFPTNPIDEKKKRGAKKNPRQRTKRLSANFSYAPSNDSPDQTGFVRELNTSSDKSQNIKEKKEDYWYYDPVSDGFYYEHNGSRGWRRRNPKIHGVPAPLKADENEQKLLLSTELANANNAQQQPGNKFAMNPGVNNTVPSMKYDPNTDGYFYEMASVDGWKRRAPATGTTPPTSSSLKDSNQRLPQQLPSTFPVLPSFLQYSLLNNGTQRLVIPSLPSAQDSNSTTPQALSHAEMEEMVMRMRNDPDNGYCGSLMDGSNSSGNLVSDSLLNRSRLHALSDEFPSNASTTSSISDDMVTPPPPNSRHSSFLHTIHRNNQRHVEHSKAMPIEHAKSPNQSDMTPQNTSLPVGSFDEPYEFYWSDTDKAPSVCSVDENAPVAHDLFSYFNELRIQPAQLESMPFDTFRQRTSSLTMKRPTSLNIRNNNSWTRDQNPEKENGNVSNFNIDKFIEDLPPLVNENILSNLYALRTPIGEQYQSLSDSPLFTPVLPKERGDVWKMSAASSKDSTNNIQPLGRELTSADIGGNPFLYNDLERIWQWPAA</sequence>
<feature type="region of interest" description="Disordered" evidence="1">
    <location>
        <begin position="482"/>
        <end position="503"/>
    </location>
</feature>
<feature type="compositionally biased region" description="Polar residues" evidence="1">
    <location>
        <begin position="241"/>
        <end position="253"/>
    </location>
</feature>
<feature type="compositionally biased region" description="Low complexity" evidence="1">
    <location>
        <begin position="229"/>
        <end position="240"/>
    </location>
</feature>
<organism evidence="2 3">
    <name type="scientific">Acrobeloides nanus</name>
    <dbReference type="NCBI Taxonomy" id="290746"/>
    <lineage>
        <taxon>Eukaryota</taxon>
        <taxon>Metazoa</taxon>
        <taxon>Ecdysozoa</taxon>
        <taxon>Nematoda</taxon>
        <taxon>Chromadorea</taxon>
        <taxon>Rhabditida</taxon>
        <taxon>Tylenchina</taxon>
        <taxon>Cephalobomorpha</taxon>
        <taxon>Cephaloboidea</taxon>
        <taxon>Cephalobidae</taxon>
        <taxon>Acrobeloides</taxon>
    </lineage>
</organism>
<accession>A0A914DX92</accession>
<feature type="region of interest" description="Disordered" evidence="1">
    <location>
        <begin position="345"/>
        <end position="369"/>
    </location>
</feature>
<keyword evidence="2" id="KW-1185">Reference proteome</keyword>
<feature type="compositionally biased region" description="Basic and acidic residues" evidence="1">
    <location>
        <begin position="24"/>
        <end position="35"/>
    </location>
</feature>
<proteinExistence type="predicted"/>
<evidence type="ECO:0000313" key="2">
    <source>
        <dbReference type="Proteomes" id="UP000887540"/>
    </source>
</evidence>
<feature type="region of interest" description="Disordered" evidence="1">
    <location>
        <begin position="226"/>
        <end position="253"/>
    </location>
</feature>
<evidence type="ECO:0000256" key="1">
    <source>
        <dbReference type="SAM" id="MobiDB-lite"/>
    </source>
</evidence>
<feature type="region of interest" description="Disordered" evidence="1">
    <location>
        <begin position="1"/>
        <end position="120"/>
    </location>
</feature>
<feature type="compositionally biased region" description="Polar residues" evidence="1">
    <location>
        <begin position="36"/>
        <end position="68"/>
    </location>
</feature>
<feature type="compositionally biased region" description="Basic residues" evidence="1">
    <location>
        <begin position="76"/>
        <end position="89"/>
    </location>
</feature>
<dbReference type="AlphaFoldDB" id="A0A914DX92"/>
<reference evidence="3" key="1">
    <citation type="submission" date="2022-11" db="UniProtKB">
        <authorList>
            <consortium name="WormBaseParasite"/>
        </authorList>
    </citation>
    <scope>IDENTIFICATION</scope>
</reference>
<protein>
    <submittedName>
        <fullName evidence="3">Uncharacterized protein</fullName>
    </submittedName>
</protein>
<feature type="compositionally biased region" description="Polar residues" evidence="1">
    <location>
        <begin position="482"/>
        <end position="494"/>
    </location>
</feature>
<feature type="compositionally biased region" description="Polar residues" evidence="1">
    <location>
        <begin position="90"/>
        <end position="105"/>
    </location>
</feature>
<feature type="compositionally biased region" description="Polar residues" evidence="1">
    <location>
        <begin position="346"/>
        <end position="357"/>
    </location>
</feature>